<keyword evidence="7" id="KW-1185">Reference proteome</keyword>
<dbReference type="InterPro" id="IPR036188">
    <property type="entry name" value="FAD/NAD-bd_sf"/>
</dbReference>
<organism evidence="6 7">
    <name type="scientific">Phanerochaete sordida</name>
    <dbReference type="NCBI Taxonomy" id="48140"/>
    <lineage>
        <taxon>Eukaryota</taxon>
        <taxon>Fungi</taxon>
        <taxon>Dikarya</taxon>
        <taxon>Basidiomycota</taxon>
        <taxon>Agaricomycotina</taxon>
        <taxon>Agaricomycetes</taxon>
        <taxon>Polyporales</taxon>
        <taxon>Phanerochaetaceae</taxon>
        <taxon>Phanerochaete</taxon>
    </lineage>
</organism>
<dbReference type="InterPro" id="IPR051104">
    <property type="entry name" value="FAD_monoxygenase"/>
</dbReference>
<name>A0A9P3LMA3_9APHY</name>
<evidence type="ECO:0000313" key="7">
    <source>
        <dbReference type="Proteomes" id="UP000703269"/>
    </source>
</evidence>
<dbReference type="GO" id="GO:0071949">
    <property type="term" value="F:FAD binding"/>
    <property type="evidence" value="ECO:0007669"/>
    <property type="project" value="InterPro"/>
</dbReference>
<dbReference type="GO" id="GO:0016491">
    <property type="term" value="F:oxidoreductase activity"/>
    <property type="evidence" value="ECO:0007669"/>
    <property type="project" value="UniProtKB-KW"/>
</dbReference>
<gene>
    <name evidence="6" type="ORF">PsYK624_157680</name>
</gene>
<feature type="domain" description="FAD-binding" evidence="5">
    <location>
        <begin position="6"/>
        <end position="196"/>
    </location>
</feature>
<keyword evidence="3" id="KW-0560">Oxidoreductase</keyword>
<dbReference type="Pfam" id="PF01494">
    <property type="entry name" value="FAD_binding_3"/>
    <property type="match status" value="2"/>
</dbReference>
<dbReference type="InterPro" id="IPR002938">
    <property type="entry name" value="FAD-bd"/>
</dbReference>
<comment type="caution">
    <text evidence="6">The sequence shown here is derived from an EMBL/GenBank/DDBJ whole genome shotgun (WGS) entry which is preliminary data.</text>
</comment>
<dbReference type="SUPFAM" id="SSF51905">
    <property type="entry name" value="FAD/NAD(P)-binding domain"/>
    <property type="match status" value="1"/>
</dbReference>
<reference evidence="6 7" key="1">
    <citation type="submission" date="2021-08" db="EMBL/GenBank/DDBJ databases">
        <title>Draft Genome Sequence of Phanerochaete sordida strain YK-624.</title>
        <authorList>
            <person name="Mori T."/>
            <person name="Dohra H."/>
            <person name="Suzuki T."/>
            <person name="Kawagishi H."/>
            <person name="Hirai H."/>
        </authorList>
    </citation>
    <scope>NUCLEOTIDE SEQUENCE [LARGE SCALE GENOMIC DNA]</scope>
    <source>
        <strain evidence="6 7">YK-624</strain>
    </source>
</reference>
<evidence type="ECO:0000256" key="1">
    <source>
        <dbReference type="ARBA" id="ARBA00022630"/>
    </source>
</evidence>
<protein>
    <submittedName>
        <fullName evidence="6">FAD/NAD(P)-binding domain-containing protein</fullName>
    </submittedName>
</protein>
<evidence type="ECO:0000259" key="5">
    <source>
        <dbReference type="Pfam" id="PF01494"/>
    </source>
</evidence>
<evidence type="ECO:0000256" key="2">
    <source>
        <dbReference type="ARBA" id="ARBA00022827"/>
    </source>
</evidence>
<accession>A0A9P3LMA3</accession>
<evidence type="ECO:0000256" key="4">
    <source>
        <dbReference type="SAM" id="MobiDB-lite"/>
    </source>
</evidence>
<evidence type="ECO:0000313" key="6">
    <source>
        <dbReference type="EMBL" id="GJE99504.1"/>
    </source>
</evidence>
<proteinExistence type="predicted"/>
<dbReference type="Proteomes" id="UP000703269">
    <property type="component" value="Unassembled WGS sequence"/>
</dbReference>
<dbReference type="SUPFAM" id="SSF54373">
    <property type="entry name" value="FAD-linked reductases, C-terminal domain"/>
    <property type="match status" value="1"/>
</dbReference>
<dbReference type="Gene3D" id="3.50.50.60">
    <property type="entry name" value="FAD/NAD(P)-binding domain"/>
    <property type="match status" value="1"/>
</dbReference>
<dbReference type="OrthoDB" id="417877at2759"/>
<feature type="region of interest" description="Disordered" evidence="4">
    <location>
        <begin position="76"/>
        <end position="100"/>
    </location>
</feature>
<dbReference type="AlphaFoldDB" id="A0A9P3LMA3"/>
<feature type="compositionally biased region" description="Low complexity" evidence="4">
    <location>
        <begin position="86"/>
        <end position="96"/>
    </location>
</feature>
<dbReference type="EMBL" id="BPQB01000111">
    <property type="protein sequence ID" value="GJE99504.1"/>
    <property type="molecule type" value="Genomic_DNA"/>
</dbReference>
<dbReference type="PANTHER" id="PTHR46720:SF3">
    <property type="entry name" value="FAD-BINDING DOMAIN-CONTAINING PROTEIN-RELATED"/>
    <property type="match status" value="1"/>
</dbReference>
<dbReference type="GO" id="GO:0044550">
    <property type="term" value="P:secondary metabolite biosynthetic process"/>
    <property type="evidence" value="ECO:0007669"/>
    <property type="project" value="TreeGrafter"/>
</dbReference>
<keyword evidence="2" id="KW-0274">FAD</keyword>
<evidence type="ECO:0000256" key="3">
    <source>
        <dbReference type="ARBA" id="ARBA00023002"/>
    </source>
</evidence>
<dbReference type="PRINTS" id="PR00420">
    <property type="entry name" value="RNGMNOXGNASE"/>
</dbReference>
<dbReference type="PANTHER" id="PTHR46720">
    <property type="entry name" value="HYDROXYLASE, PUTATIVE (AFU_ORTHOLOGUE AFUA_3G01460)-RELATED"/>
    <property type="match status" value="1"/>
</dbReference>
<keyword evidence="1" id="KW-0285">Flavoprotein</keyword>
<sequence>MPQHQMRVAIVGGGVCGLTCAVALLNEGVDVHVYEAAAKFGEIGAGIGLGLNAIRILTALGVYDDIQERVRQENAAAKSAVSAQPTTGTNGTKTNGSHTDNDDIRGWFQYVSGTPDEEILYEFESGERNAVGVHRATFLDALVQRIEPARTHFCKRCTHLTREGRGVTMHFQDGTSAEADVVLGADGIKSAVRRFVAGTGDEEADPNVKFSRTRCYRLLVPTQKAAAAGVKTDFRAKPTCFVGENKHLITFTIRGGTMINCVAFSSDADSDPDHYPPAATAPVEKVTVEQVLETYDDWGPEARGLLNCAENPTRWTINVVYPPLLPEQWVRGPVAILGDAAHGMLPHLGAGAGQGIEDGYLLGKLLGHPQTKADNIEEVLKAYATVRQPRAQRVWEGSRKAGDIFDLREGREGASFAQMRDLWTYVWSYPLDQALEEAVASLTTTGIFEGP</sequence>
<feature type="domain" description="FAD-binding" evidence="5">
    <location>
        <begin position="327"/>
        <end position="396"/>
    </location>
</feature>